<dbReference type="InterPro" id="IPR021139">
    <property type="entry name" value="NYN"/>
</dbReference>
<sequence length="724" mass="81139">MESQENTYLRKLTVVLCRGKGKVSDLLHRYLEFPVKDCIFEDIHRDGCTFGVVYCPFDYLTRHLLDSDGLNVDDPDFGALHTRQPFLFSVEQQGEPSTADSVGLLFEDTLRSCNAFFLKSGSLCGILSRPIVFTLSAEDGEKLAIYISTRSARSFACIPILTQGVAMAPIAPRDGHMQDARARAPVSPPRRQEEVQEPFHELAQRASEVSLEDSPEPVLKRIYIFHDAENCFIPNDRSIDGTLLYSTVKRQIIGAFCRANRLPLHSIDEDRVDVKWEFHLSEARGAAREYRNARAIEALIDMGVKQINTGEKRGSVDREIHDSLVDMIDHLRPGIAVALISGDRDFSRSLARLKTKGCTPILIHTESARDGLLANAIPCAQSWETIVDGCENPSRQGFPQGEDQRGRIGRGQGPQRGREQGRPLAEDQRGRMGRGQGPQRGREQGRPLAEDQRGRMGEAPQRGAREQGRPLRDENFGQPVGGSEHGRSEKVILRDFAVAYPVYNFLKSFGLRRVNTELASIYHKLYCEVKEVADARGAPSPVAILTLADGDGVLSSRVEQQANYFLESYLSRLVKDTVVVESNLRNMKGHLRVQPPVVSLSNEHEISVHAYSKFKTSLYTPVLPLSWNEGELARYVYERFHVEPETLHMSSSMTRKSAIINLPPRCEKEAAIMKKSSPHAIGGVTIIFKTNSRVPYTVEVIYDPMYTNPSQVEQMHHCISTFLL</sequence>
<accession>A0A7S3DJA0</accession>
<dbReference type="Pfam" id="PF01936">
    <property type="entry name" value="NYN"/>
    <property type="match status" value="1"/>
</dbReference>
<feature type="compositionally biased region" description="Basic and acidic residues" evidence="1">
    <location>
        <begin position="463"/>
        <end position="475"/>
    </location>
</feature>
<protein>
    <recommendedName>
        <fullName evidence="2">NYN domain-containing protein</fullName>
    </recommendedName>
</protein>
<organism evidence="3">
    <name type="scientific">Palpitomonas bilix</name>
    <dbReference type="NCBI Taxonomy" id="652834"/>
    <lineage>
        <taxon>Eukaryota</taxon>
        <taxon>Eukaryota incertae sedis</taxon>
    </lineage>
</organism>
<dbReference type="EMBL" id="HBIB01032751">
    <property type="protein sequence ID" value="CAE0258981.1"/>
    <property type="molecule type" value="Transcribed_RNA"/>
</dbReference>
<feature type="region of interest" description="Disordered" evidence="1">
    <location>
        <begin position="390"/>
        <end position="485"/>
    </location>
</feature>
<evidence type="ECO:0000256" key="1">
    <source>
        <dbReference type="SAM" id="MobiDB-lite"/>
    </source>
</evidence>
<reference evidence="3" key="1">
    <citation type="submission" date="2021-01" db="EMBL/GenBank/DDBJ databases">
        <authorList>
            <person name="Corre E."/>
            <person name="Pelletier E."/>
            <person name="Niang G."/>
            <person name="Scheremetjew M."/>
            <person name="Finn R."/>
            <person name="Kale V."/>
            <person name="Holt S."/>
            <person name="Cochrane G."/>
            <person name="Meng A."/>
            <person name="Brown T."/>
            <person name="Cohen L."/>
        </authorList>
    </citation>
    <scope>NUCLEOTIDE SEQUENCE</scope>
    <source>
        <strain evidence="3">NIES-2562</strain>
    </source>
</reference>
<feature type="domain" description="NYN" evidence="2">
    <location>
        <begin position="221"/>
        <end position="367"/>
    </location>
</feature>
<dbReference type="AlphaFoldDB" id="A0A7S3DJA0"/>
<name>A0A7S3DJA0_9EUKA</name>
<gene>
    <name evidence="3" type="ORF">PBIL07802_LOCUS21248</name>
</gene>
<proteinExistence type="predicted"/>
<evidence type="ECO:0000259" key="2">
    <source>
        <dbReference type="Pfam" id="PF01936"/>
    </source>
</evidence>
<dbReference type="GO" id="GO:0004540">
    <property type="term" value="F:RNA nuclease activity"/>
    <property type="evidence" value="ECO:0007669"/>
    <property type="project" value="InterPro"/>
</dbReference>
<feature type="compositionally biased region" description="Basic and acidic residues" evidence="1">
    <location>
        <begin position="440"/>
        <end position="456"/>
    </location>
</feature>
<dbReference type="Gene3D" id="3.40.50.1010">
    <property type="entry name" value="5'-nuclease"/>
    <property type="match status" value="1"/>
</dbReference>
<evidence type="ECO:0000313" key="3">
    <source>
        <dbReference type="EMBL" id="CAE0258981.1"/>
    </source>
</evidence>
<feature type="compositionally biased region" description="Basic and acidic residues" evidence="1">
    <location>
        <begin position="416"/>
        <end position="430"/>
    </location>
</feature>